<gene>
    <name evidence="2" type="ORF">Van01_54140</name>
</gene>
<name>A0ABQ4I2U4_9ACTN</name>
<keyword evidence="3" id="KW-1185">Reference proteome</keyword>
<accession>A0ABQ4I2U4</accession>
<evidence type="ECO:0000313" key="3">
    <source>
        <dbReference type="Proteomes" id="UP000647017"/>
    </source>
</evidence>
<proteinExistence type="predicted"/>
<evidence type="ECO:0000256" key="1">
    <source>
        <dbReference type="SAM" id="MobiDB-lite"/>
    </source>
</evidence>
<evidence type="ECO:0000313" key="2">
    <source>
        <dbReference type="EMBL" id="GIJ12200.1"/>
    </source>
</evidence>
<dbReference type="Proteomes" id="UP000647017">
    <property type="component" value="Unassembled WGS sequence"/>
</dbReference>
<protein>
    <submittedName>
        <fullName evidence="2">Uncharacterized protein</fullName>
    </submittedName>
</protein>
<sequence length="159" mass="16546">MRAASPFTSVLLGLASTGGIGKAWLHLPTGSAGLIGIRPHTDGGPIADRSAPLLAADNLAAQPARPIGSRSTTDAEAALRAAGWHLVTRADAARRLLLAGYRLSRNRTAGHLLYADDADASIWRRCGSCLEAFAVTAPPRPDNGSRPQPLTHASEGTPR</sequence>
<feature type="region of interest" description="Disordered" evidence="1">
    <location>
        <begin position="137"/>
        <end position="159"/>
    </location>
</feature>
<reference evidence="2 3" key="1">
    <citation type="submission" date="2021-01" db="EMBL/GenBank/DDBJ databases">
        <title>Whole genome shotgun sequence of Verrucosispora andamanensis NBRC 109075.</title>
        <authorList>
            <person name="Komaki H."/>
            <person name="Tamura T."/>
        </authorList>
    </citation>
    <scope>NUCLEOTIDE SEQUENCE [LARGE SCALE GENOMIC DNA]</scope>
    <source>
        <strain evidence="2 3">NBRC 109075</strain>
    </source>
</reference>
<dbReference type="RefSeq" id="WP_204013372.1">
    <property type="nucleotide sequence ID" value="NZ_BOOZ01000047.1"/>
</dbReference>
<organism evidence="2 3">
    <name type="scientific">Micromonospora andamanensis</name>
    <dbReference type="NCBI Taxonomy" id="1287068"/>
    <lineage>
        <taxon>Bacteria</taxon>
        <taxon>Bacillati</taxon>
        <taxon>Actinomycetota</taxon>
        <taxon>Actinomycetes</taxon>
        <taxon>Micromonosporales</taxon>
        <taxon>Micromonosporaceae</taxon>
        <taxon>Micromonospora</taxon>
    </lineage>
</organism>
<comment type="caution">
    <text evidence="2">The sequence shown here is derived from an EMBL/GenBank/DDBJ whole genome shotgun (WGS) entry which is preliminary data.</text>
</comment>
<dbReference type="EMBL" id="BOOZ01000047">
    <property type="protein sequence ID" value="GIJ12200.1"/>
    <property type="molecule type" value="Genomic_DNA"/>
</dbReference>